<protein>
    <submittedName>
        <fullName evidence="2">Putative membrane protein</fullName>
    </submittedName>
</protein>
<dbReference type="InterPro" id="IPR021279">
    <property type="entry name" value="DUF2721"/>
</dbReference>
<reference evidence="2 3" key="1">
    <citation type="journal article" date="2013" name="Mar. Genomics">
        <title>Expression of sulfatases in Rhodopirellula baltica and the diversity of sulfatases in the genus Rhodopirellula.</title>
        <authorList>
            <person name="Wegner C.E."/>
            <person name="Richter-Heitmann T."/>
            <person name="Klindworth A."/>
            <person name="Klockow C."/>
            <person name="Richter M."/>
            <person name="Achstetter T."/>
            <person name="Glockner F.O."/>
            <person name="Harder J."/>
        </authorList>
    </citation>
    <scope>NUCLEOTIDE SEQUENCE [LARGE SCALE GENOMIC DNA]</scope>
    <source>
        <strain evidence="2 3">SM41</strain>
    </source>
</reference>
<accession>M5U4X8</accession>
<comment type="caution">
    <text evidence="2">The sequence shown here is derived from an EMBL/GenBank/DDBJ whole genome shotgun (WGS) entry which is preliminary data.</text>
</comment>
<feature type="transmembrane region" description="Helical" evidence="1">
    <location>
        <begin position="95"/>
        <end position="113"/>
    </location>
</feature>
<name>M5U4X8_9BACT</name>
<keyword evidence="3" id="KW-1185">Reference proteome</keyword>
<sequence length="129" mass="14132">MSIDLTTPALLFSTISLLLLAYTNRFLALATVIRALHREYQETSDPVAAAQIVNLRKRVHLIRDMQTLGVASLLSCTICMGLLFAGQVWIGKAVFGLSLILMVGSLAISLWEIRMSIGALNLQLGDMEK</sequence>
<dbReference type="RefSeq" id="WP_008686669.1">
    <property type="nucleotide sequence ID" value="NZ_ANOH01000399.1"/>
</dbReference>
<keyword evidence="1" id="KW-0812">Transmembrane</keyword>
<evidence type="ECO:0000256" key="1">
    <source>
        <dbReference type="SAM" id="Phobius"/>
    </source>
</evidence>
<feature type="transmembrane region" description="Helical" evidence="1">
    <location>
        <begin position="12"/>
        <end position="33"/>
    </location>
</feature>
<evidence type="ECO:0000313" key="3">
    <source>
        <dbReference type="Proteomes" id="UP000011885"/>
    </source>
</evidence>
<organism evidence="2 3">
    <name type="scientific">Rhodopirellula sallentina SM41</name>
    <dbReference type="NCBI Taxonomy" id="1263870"/>
    <lineage>
        <taxon>Bacteria</taxon>
        <taxon>Pseudomonadati</taxon>
        <taxon>Planctomycetota</taxon>
        <taxon>Planctomycetia</taxon>
        <taxon>Pirellulales</taxon>
        <taxon>Pirellulaceae</taxon>
        <taxon>Rhodopirellula</taxon>
    </lineage>
</organism>
<dbReference type="Pfam" id="PF11026">
    <property type="entry name" value="DUF2721"/>
    <property type="match status" value="1"/>
</dbReference>
<dbReference type="Proteomes" id="UP000011885">
    <property type="component" value="Unassembled WGS sequence"/>
</dbReference>
<keyword evidence="1" id="KW-0472">Membrane</keyword>
<feature type="transmembrane region" description="Helical" evidence="1">
    <location>
        <begin position="67"/>
        <end position="89"/>
    </location>
</feature>
<dbReference type="EMBL" id="ANOH01000399">
    <property type="protein sequence ID" value="EMI52911.1"/>
    <property type="molecule type" value="Genomic_DNA"/>
</dbReference>
<dbReference type="OrthoDB" id="9813525at2"/>
<evidence type="ECO:0000313" key="2">
    <source>
        <dbReference type="EMBL" id="EMI52911.1"/>
    </source>
</evidence>
<dbReference type="AlphaFoldDB" id="M5U4X8"/>
<gene>
    <name evidence="2" type="ORF">RSSM_05638</name>
</gene>
<keyword evidence="1" id="KW-1133">Transmembrane helix</keyword>
<proteinExistence type="predicted"/>
<dbReference type="PATRIC" id="fig|1263870.3.peg.5970"/>